<dbReference type="GO" id="GO:0030131">
    <property type="term" value="C:clathrin adaptor complex"/>
    <property type="evidence" value="ECO:0007669"/>
    <property type="project" value="InterPro"/>
</dbReference>
<dbReference type="Pfam" id="PF00928">
    <property type="entry name" value="Adap_comp_sub"/>
    <property type="match status" value="1"/>
</dbReference>
<dbReference type="FunFam" id="1.10.455.10:FF:000003">
    <property type="entry name" value="40S ribosomal protein S5"/>
    <property type="match status" value="1"/>
</dbReference>
<name>A0A8J2W7C5_9NEOP</name>
<evidence type="ECO:0000256" key="10">
    <source>
        <dbReference type="ARBA" id="ARBA00022980"/>
    </source>
</evidence>
<reference evidence="20" key="1">
    <citation type="submission" date="2021-09" db="EMBL/GenBank/DDBJ databases">
        <authorList>
            <person name="Martin H S."/>
        </authorList>
    </citation>
    <scope>NUCLEOTIDE SEQUENCE</scope>
</reference>
<dbReference type="PROSITE" id="PS00052">
    <property type="entry name" value="RIBOSOMAL_S7"/>
    <property type="match status" value="1"/>
</dbReference>
<evidence type="ECO:0000256" key="6">
    <source>
        <dbReference type="ARBA" id="ARBA00022630"/>
    </source>
</evidence>
<dbReference type="EMBL" id="CAKASE010000074">
    <property type="protein sequence ID" value="CAG9575714.1"/>
    <property type="molecule type" value="Genomic_DNA"/>
</dbReference>
<evidence type="ECO:0000256" key="5">
    <source>
        <dbReference type="ARBA" id="ARBA00022448"/>
    </source>
</evidence>
<dbReference type="AlphaFoldDB" id="A0A8J2W7C5"/>
<evidence type="ECO:0000256" key="9">
    <source>
        <dbReference type="ARBA" id="ARBA00022927"/>
    </source>
</evidence>
<keyword evidence="5" id="KW-0813">Transport</keyword>
<dbReference type="InterPro" id="IPR023753">
    <property type="entry name" value="FAD/NAD-binding_dom"/>
</dbReference>
<dbReference type="Gene3D" id="3.40.50.720">
    <property type="entry name" value="NAD(P)-binding Rossmann-like Domain"/>
    <property type="match status" value="1"/>
</dbReference>
<dbReference type="FunFam" id="3.30.450.60:FF:000012">
    <property type="entry name" value="AP-3 complex subunit mu-1 isoform X1"/>
    <property type="match status" value="1"/>
</dbReference>
<evidence type="ECO:0000256" key="4">
    <source>
        <dbReference type="ARBA" id="ARBA00007151"/>
    </source>
</evidence>
<dbReference type="GO" id="GO:0005794">
    <property type="term" value="C:Golgi apparatus"/>
    <property type="evidence" value="ECO:0007669"/>
    <property type="project" value="UniProtKB-SubCell"/>
</dbReference>
<organism evidence="20 21">
    <name type="scientific">Danaus chrysippus</name>
    <name type="common">African queen</name>
    <dbReference type="NCBI Taxonomy" id="151541"/>
    <lineage>
        <taxon>Eukaryota</taxon>
        <taxon>Metazoa</taxon>
        <taxon>Ecdysozoa</taxon>
        <taxon>Arthropoda</taxon>
        <taxon>Hexapoda</taxon>
        <taxon>Insecta</taxon>
        <taxon>Pterygota</taxon>
        <taxon>Neoptera</taxon>
        <taxon>Endopterygota</taxon>
        <taxon>Lepidoptera</taxon>
        <taxon>Glossata</taxon>
        <taxon>Ditrysia</taxon>
        <taxon>Papilionoidea</taxon>
        <taxon>Nymphalidae</taxon>
        <taxon>Danainae</taxon>
        <taxon>Danaini</taxon>
        <taxon>Danaina</taxon>
        <taxon>Danaus</taxon>
        <taxon>Anosia</taxon>
    </lineage>
</organism>
<dbReference type="Gene3D" id="3.30.450.60">
    <property type="match status" value="1"/>
</dbReference>
<keyword evidence="10 18" id="KW-0689">Ribosomal protein</keyword>
<keyword evidence="11" id="KW-0249">Electron transport</keyword>
<sequence length="1100" mass="123436">MIKRLYSTYKRVPQVCIVGAGPAGFYAAMHITKHFSPVKIDILEKLPVPFGLVRYGVAPDHPEVKNVINQFSKCAQQDNVNFYGNITLGKDISLKQLRQHYDAVLLTYGAEEDRVLGIENENANNVIAARNFVGWYNGHPRDRNLKVDLSQPTAAILGQGNVALDVARILLSPIDELKKTDITEYALKALADSRVKELYLIGRRGPLQVAFTIKELREQIKLKNCSTVWRENDFQGVADAVSQLQRPRKRLTELMLKSLAENSKNEGYEKCFKPIFFRSPKRFLVDGDKNLTGIELVCNKLVGDSIENQKCVPTEDLEILKCNLAFRSIGYKSIKVDDDLMFNSYGYVQNSKGRIDDLECKGLAKVYVSGWLGTGPVGVILHTMGNAFQVAKMICEDLNQGEFDTDKGGFNDVKMHLNNSVIIDWHGWEKINKYEIEQGQKCGKIREKITSVSKMIEVLTMAEENWTEDGEAGSMAVDAMPPPQPADIPEIKLFGRWSCYDVQVSDMSLQDYISVKEKYAKYLPHSAGRYAHKRFRKAQCPIVERLTNSLMMHGRNNGKKLMAVRIVKHAFEIIHLLTGENPLQVLVTAIINSGPREDSTRIGRAGTVRRQAVDVSPLRRVNQAIWLLCTGAREAAFRNIKTIAECVADELINAAKGSSNSYAIKKKDELERVAKSNHRQIFLKMIHSLFIINPAGDVFLEKHWRSVIPRSVCDYYLEAQRASPNDVPPVIAAPHHYLISIQRGGVALVAVSKQEVPPLFVIEFLHRVVDTFQDYFSDCTETIIKENYVVVYELLDEMLDNGFPLATESNILKELIKPPNIFRTIANTVTGKSNVSSILPGGQLSNVPWRRTGVKYANNEAYFDVIEEVDAIIDKSGATVSAEIQGYIDCCIKLSGKPDLTLSFVNPRLFDDVSFHPCVRFKRWESERILSFIPPDGNFRLMSYHIGSQSVVAIPIYVRHNLSLRTNGDQGRFDMTVGPKQTMGRTLENVALEICMPKCVLNCSLTANQGKYSYDPVSKVLLWDIGRIELPKLPNIRGSVSLASGSDTSGANPSINVHFTIPQLAVSGLRVSRLDMYGAKYKPFKGVKYVTKAGKFHVRM</sequence>
<evidence type="ECO:0000256" key="3">
    <source>
        <dbReference type="ARBA" id="ARBA00004555"/>
    </source>
</evidence>
<comment type="subcellular location">
    <subcellularLocation>
        <location evidence="2">Cytoplasmic vesicle membrane</location>
        <topology evidence="2">Peripheral membrane protein</topology>
        <orientation evidence="2">Cytoplasmic side</orientation>
    </subcellularLocation>
    <subcellularLocation>
        <location evidence="3">Golgi apparatus</location>
    </subcellularLocation>
</comment>
<dbReference type="GO" id="GO:0015935">
    <property type="term" value="C:small ribosomal subunit"/>
    <property type="evidence" value="ECO:0007669"/>
    <property type="project" value="InterPro"/>
</dbReference>
<keyword evidence="14" id="KW-0472">Membrane</keyword>
<dbReference type="InterPro" id="IPR018240">
    <property type="entry name" value="Clathrin_mu_CS"/>
</dbReference>
<keyword evidence="12" id="KW-0560">Oxidoreductase</keyword>
<evidence type="ECO:0000313" key="20">
    <source>
        <dbReference type="EMBL" id="CAG9575714.1"/>
    </source>
</evidence>
<dbReference type="SUPFAM" id="SSF49447">
    <property type="entry name" value="Second domain of Mu2 adaptin subunit (ap50) of ap2 adaptor"/>
    <property type="match status" value="1"/>
</dbReference>
<dbReference type="PROSITE" id="PS00990">
    <property type="entry name" value="CLAT_ADAPTOR_M_1"/>
    <property type="match status" value="1"/>
</dbReference>
<dbReference type="SUPFAM" id="SSF64356">
    <property type="entry name" value="SNARE-like"/>
    <property type="match status" value="1"/>
</dbReference>
<evidence type="ECO:0000256" key="2">
    <source>
        <dbReference type="ARBA" id="ARBA00004180"/>
    </source>
</evidence>
<dbReference type="CDD" id="cd14837">
    <property type="entry name" value="AP3_Mu_N"/>
    <property type="match status" value="1"/>
</dbReference>
<keyword evidence="13" id="KW-0333">Golgi apparatus</keyword>
<dbReference type="GO" id="GO:0006412">
    <property type="term" value="P:translation"/>
    <property type="evidence" value="ECO:0007669"/>
    <property type="project" value="InterPro"/>
</dbReference>
<feature type="domain" description="MHD" evidence="19">
    <location>
        <begin position="858"/>
        <end position="1099"/>
    </location>
</feature>
<keyword evidence="6" id="KW-0285">Flavoprotein</keyword>
<evidence type="ECO:0000256" key="8">
    <source>
        <dbReference type="ARBA" id="ARBA00022857"/>
    </source>
</evidence>
<dbReference type="InterPro" id="IPR023798">
    <property type="entry name" value="Ribosomal_uS7_dom"/>
</dbReference>
<dbReference type="InterPro" id="IPR001392">
    <property type="entry name" value="Clathrin_mu"/>
</dbReference>
<dbReference type="NCBIfam" id="NF003106">
    <property type="entry name" value="PRK04027.1"/>
    <property type="match status" value="1"/>
</dbReference>
<keyword evidence="15 18" id="KW-0687">Ribonucleoprotein</keyword>
<dbReference type="InterPro" id="IPR011012">
    <property type="entry name" value="Longin-like_dom_sf"/>
</dbReference>
<evidence type="ECO:0000256" key="14">
    <source>
        <dbReference type="ARBA" id="ARBA00023136"/>
    </source>
</evidence>
<dbReference type="SUPFAM" id="SSF47973">
    <property type="entry name" value="Ribosomal protein S7"/>
    <property type="match status" value="1"/>
</dbReference>
<keyword evidence="16" id="KW-0968">Cytoplasmic vesicle</keyword>
<keyword evidence="9" id="KW-0653">Protein transport</keyword>
<dbReference type="GO" id="GO:0003723">
    <property type="term" value="F:RNA binding"/>
    <property type="evidence" value="ECO:0007669"/>
    <property type="project" value="InterPro"/>
</dbReference>
<accession>A0A8J2W7C5</accession>
<dbReference type="PROSITE" id="PS51072">
    <property type="entry name" value="MHD"/>
    <property type="match status" value="1"/>
</dbReference>
<dbReference type="NCBIfam" id="TIGR01028">
    <property type="entry name" value="uS7_euk_arch"/>
    <property type="match status" value="1"/>
</dbReference>
<dbReference type="Gene3D" id="1.10.455.10">
    <property type="entry name" value="Ribosomal protein S7 domain"/>
    <property type="match status" value="1"/>
</dbReference>
<dbReference type="GO" id="GO:0016192">
    <property type="term" value="P:vesicle-mediated transport"/>
    <property type="evidence" value="ECO:0007669"/>
    <property type="project" value="InterPro"/>
</dbReference>
<dbReference type="GO" id="GO:0003735">
    <property type="term" value="F:structural constituent of ribosome"/>
    <property type="evidence" value="ECO:0007669"/>
    <property type="project" value="InterPro"/>
</dbReference>
<dbReference type="CDD" id="cd14867">
    <property type="entry name" value="uS7_Eukaryote"/>
    <property type="match status" value="1"/>
</dbReference>
<keyword evidence="8" id="KW-0521">NADP</keyword>
<comment type="cofactor">
    <cofactor evidence="1">
        <name>FAD</name>
        <dbReference type="ChEBI" id="CHEBI:57692"/>
    </cofactor>
</comment>
<dbReference type="InterPro" id="IPR020606">
    <property type="entry name" value="Ribosomal_uS7_CS"/>
</dbReference>
<keyword evidence="21" id="KW-1185">Reference proteome</keyword>
<dbReference type="PROSITE" id="PS00991">
    <property type="entry name" value="CLAT_ADAPTOR_M_2"/>
    <property type="match status" value="1"/>
</dbReference>
<dbReference type="GO" id="GO:0022626">
    <property type="term" value="C:cytosolic ribosome"/>
    <property type="evidence" value="ECO:0007669"/>
    <property type="project" value="UniProtKB-ARBA"/>
</dbReference>
<dbReference type="InterPro" id="IPR036188">
    <property type="entry name" value="FAD/NAD-bd_sf"/>
</dbReference>
<evidence type="ECO:0000256" key="12">
    <source>
        <dbReference type="ARBA" id="ARBA00023002"/>
    </source>
</evidence>
<protein>
    <recommendedName>
        <fullName evidence="17">Ferredoxin--NADP(+) reductase</fullName>
    </recommendedName>
</protein>
<comment type="caution">
    <text evidence="20">The sequence shown here is derived from an EMBL/GenBank/DDBJ whole genome shotgun (WGS) entry which is preliminary data.</text>
</comment>
<keyword evidence="7" id="KW-0274">FAD</keyword>
<dbReference type="Pfam" id="PF07992">
    <property type="entry name" value="Pyr_redox_2"/>
    <property type="match status" value="1"/>
</dbReference>
<evidence type="ECO:0000256" key="18">
    <source>
        <dbReference type="RuleBase" id="RU003619"/>
    </source>
</evidence>
<gene>
    <name evidence="20" type="ORF">DCHRY22_LOCUS11561</name>
</gene>
<dbReference type="OrthoDB" id="333024at2759"/>
<dbReference type="GO" id="GO:0006886">
    <property type="term" value="P:intracellular protein transport"/>
    <property type="evidence" value="ECO:0007669"/>
    <property type="project" value="InterPro"/>
</dbReference>
<dbReference type="PANTHER" id="PTHR11205">
    <property type="entry name" value="RIBOSOMAL PROTEIN S7"/>
    <property type="match status" value="1"/>
</dbReference>
<dbReference type="PRINTS" id="PR00314">
    <property type="entry name" value="CLATHRINADPT"/>
</dbReference>
<dbReference type="InterPro" id="IPR036823">
    <property type="entry name" value="Ribosomal_uS7_dom_sf"/>
</dbReference>
<evidence type="ECO:0000259" key="19">
    <source>
        <dbReference type="PROSITE" id="PS51072"/>
    </source>
</evidence>
<evidence type="ECO:0000256" key="1">
    <source>
        <dbReference type="ARBA" id="ARBA00001974"/>
    </source>
</evidence>
<dbReference type="FunFam" id="3.50.50.60:FF:000229">
    <property type="entry name" value="NADPH:adrenodoxin oxidoreductase, mitochondrial"/>
    <property type="match status" value="1"/>
</dbReference>
<evidence type="ECO:0000256" key="13">
    <source>
        <dbReference type="ARBA" id="ARBA00023034"/>
    </source>
</evidence>
<dbReference type="InterPro" id="IPR028565">
    <property type="entry name" value="MHD"/>
</dbReference>
<dbReference type="Pfam" id="PF00177">
    <property type="entry name" value="Ribosomal_S7"/>
    <property type="match status" value="1"/>
</dbReference>
<evidence type="ECO:0000256" key="16">
    <source>
        <dbReference type="ARBA" id="ARBA00023329"/>
    </source>
</evidence>
<dbReference type="GO" id="GO:0016491">
    <property type="term" value="F:oxidoreductase activity"/>
    <property type="evidence" value="ECO:0007669"/>
    <property type="project" value="UniProtKB-KW"/>
</dbReference>
<evidence type="ECO:0000256" key="11">
    <source>
        <dbReference type="ARBA" id="ARBA00022982"/>
    </source>
</evidence>
<dbReference type="InterPro" id="IPR005716">
    <property type="entry name" value="Ribosomal_uS7_euk/arc"/>
</dbReference>
<evidence type="ECO:0000256" key="17">
    <source>
        <dbReference type="ARBA" id="ARBA00030202"/>
    </source>
</evidence>
<dbReference type="Gene3D" id="2.60.40.1170">
    <property type="entry name" value="Mu homology domain, subdomain B"/>
    <property type="match status" value="2"/>
</dbReference>
<comment type="similarity">
    <text evidence="4 18">Belongs to the universal ribosomal protein uS7 family.</text>
</comment>
<dbReference type="SUPFAM" id="SSF51971">
    <property type="entry name" value="Nucleotide-binding domain"/>
    <property type="match status" value="1"/>
</dbReference>
<dbReference type="InterPro" id="IPR036168">
    <property type="entry name" value="AP2_Mu_C_sf"/>
</dbReference>
<dbReference type="InterPro" id="IPR000235">
    <property type="entry name" value="Ribosomal_uS7"/>
</dbReference>
<evidence type="ECO:0000256" key="7">
    <source>
        <dbReference type="ARBA" id="ARBA00022827"/>
    </source>
</evidence>
<proteinExistence type="inferred from homology"/>
<dbReference type="GO" id="GO:0030659">
    <property type="term" value="C:cytoplasmic vesicle membrane"/>
    <property type="evidence" value="ECO:0007669"/>
    <property type="project" value="UniProtKB-SubCell"/>
</dbReference>
<dbReference type="Proteomes" id="UP000789524">
    <property type="component" value="Unassembled WGS sequence"/>
</dbReference>
<evidence type="ECO:0000313" key="21">
    <source>
        <dbReference type="Proteomes" id="UP000789524"/>
    </source>
</evidence>
<evidence type="ECO:0000256" key="15">
    <source>
        <dbReference type="ARBA" id="ARBA00023274"/>
    </source>
</evidence>
<dbReference type="Gene3D" id="3.50.50.60">
    <property type="entry name" value="FAD/NAD(P)-binding domain"/>
    <property type="match status" value="1"/>
</dbReference>